<dbReference type="OrthoDB" id="286301at2759"/>
<feature type="signal peptide" evidence="1">
    <location>
        <begin position="1"/>
        <end position="21"/>
    </location>
</feature>
<comment type="caution">
    <text evidence="3">The sequence shown here is derived from an EMBL/GenBank/DDBJ whole genome shotgun (WGS) entry which is preliminary data.</text>
</comment>
<accession>A0A9P5A806</accession>
<evidence type="ECO:0000313" key="4">
    <source>
        <dbReference type="Proteomes" id="UP000730481"/>
    </source>
</evidence>
<dbReference type="SMART" id="SM00554">
    <property type="entry name" value="FAS1"/>
    <property type="match status" value="1"/>
</dbReference>
<dbReference type="SUPFAM" id="SSF82153">
    <property type="entry name" value="FAS1 domain"/>
    <property type="match status" value="1"/>
</dbReference>
<sequence>MTNFLKAVLLASILLLTGASAKVSRNNAVLTVLEQHKDLTAFYELFKSTGDGTGIPEPAFEERFNDNDVGLDFTILAPTNEAIAKGPGLAKKLTTAPGYLLLAAILRTHILPGKLTPHDLYSKNIMSVEGFSIHTSPNGDITTNPGLTNSDVRAGTQAKLLTDRRGKPIRIPASNGVVYKIDSILDPMLTYFGEDSAKSHRSLPAVKHSPSKTMKDILAAGPSYFSRQRTAEYGCAVVS</sequence>
<dbReference type="PANTHER" id="PTHR10900">
    <property type="entry name" value="PERIOSTIN-RELATED"/>
    <property type="match status" value="1"/>
</dbReference>
<keyword evidence="1" id="KW-0732">Signal</keyword>
<keyword evidence="4" id="KW-1185">Reference proteome</keyword>
<reference evidence="3" key="2">
    <citation type="submission" date="2020-02" db="EMBL/GenBank/DDBJ databases">
        <title>Identification and distribution of gene clusters putatively required for synthesis of sphingolipid metabolism inhibitors in phylogenetically diverse species of the filamentous fungus Fusarium.</title>
        <authorList>
            <person name="Kim H.-S."/>
            <person name="Busman M."/>
            <person name="Brown D.W."/>
            <person name="Divon H."/>
            <person name="Uhlig S."/>
            <person name="Proctor R.H."/>
        </authorList>
    </citation>
    <scope>NUCLEOTIDE SEQUENCE</scope>
    <source>
        <strain evidence="3">NRRL 25174</strain>
    </source>
</reference>
<feature type="domain" description="FAS1" evidence="2">
    <location>
        <begin position="26"/>
        <end position="185"/>
    </location>
</feature>
<evidence type="ECO:0000313" key="3">
    <source>
        <dbReference type="EMBL" id="KAF4333409.1"/>
    </source>
</evidence>
<name>A0A9P5A806_9HYPO</name>
<dbReference type="EMBL" id="PVQB02000848">
    <property type="protein sequence ID" value="KAF4333409.1"/>
    <property type="molecule type" value="Genomic_DNA"/>
</dbReference>
<evidence type="ECO:0000259" key="2">
    <source>
        <dbReference type="PROSITE" id="PS50213"/>
    </source>
</evidence>
<protein>
    <recommendedName>
        <fullName evidence="2">FAS1 domain-containing protein</fullName>
    </recommendedName>
</protein>
<dbReference type="InterPro" id="IPR036378">
    <property type="entry name" value="FAS1_dom_sf"/>
</dbReference>
<dbReference type="Proteomes" id="UP000730481">
    <property type="component" value="Unassembled WGS sequence"/>
</dbReference>
<gene>
    <name evidence="3" type="ORF">FBEOM_12778</name>
</gene>
<dbReference type="Pfam" id="PF02469">
    <property type="entry name" value="Fasciclin"/>
    <property type="match status" value="1"/>
</dbReference>
<feature type="chain" id="PRO_5040108565" description="FAS1 domain-containing protein" evidence="1">
    <location>
        <begin position="22"/>
        <end position="239"/>
    </location>
</feature>
<dbReference type="PANTHER" id="PTHR10900:SF77">
    <property type="entry name" value="FI19380P1"/>
    <property type="match status" value="1"/>
</dbReference>
<dbReference type="AlphaFoldDB" id="A0A9P5A806"/>
<reference evidence="3" key="1">
    <citation type="journal article" date="2017" name="Mycologia">
        <title>Fusarium algeriense, sp. nov., a novel toxigenic crown rot pathogen of durum wheat from Algeria is nested in the Fusarium burgessii species complex.</title>
        <authorList>
            <person name="Laraba I."/>
            <person name="Keddad A."/>
            <person name="Boureghda H."/>
            <person name="Abdallah N."/>
            <person name="Vaughan M.M."/>
            <person name="Proctor R.H."/>
            <person name="Busman M."/>
            <person name="O'Donnell K."/>
        </authorList>
    </citation>
    <scope>NUCLEOTIDE SEQUENCE</scope>
    <source>
        <strain evidence="3">NRRL 25174</strain>
    </source>
</reference>
<dbReference type="Gene3D" id="2.30.180.10">
    <property type="entry name" value="FAS1 domain"/>
    <property type="match status" value="1"/>
</dbReference>
<organism evidence="3 4">
    <name type="scientific">Fusarium beomiforme</name>
    <dbReference type="NCBI Taxonomy" id="44412"/>
    <lineage>
        <taxon>Eukaryota</taxon>
        <taxon>Fungi</taxon>
        <taxon>Dikarya</taxon>
        <taxon>Ascomycota</taxon>
        <taxon>Pezizomycotina</taxon>
        <taxon>Sordariomycetes</taxon>
        <taxon>Hypocreomycetidae</taxon>
        <taxon>Hypocreales</taxon>
        <taxon>Nectriaceae</taxon>
        <taxon>Fusarium</taxon>
        <taxon>Fusarium burgessii species complex</taxon>
    </lineage>
</organism>
<dbReference type="InterPro" id="IPR000782">
    <property type="entry name" value="FAS1_domain"/>
</dbReference>
<dbReference type="PROSITE" id="PS50213">
    <property type="entry name" value="FAS1"/>
    <property type="match status" value="1"/>
</dbReference>
<evidence type="ECO:0000256" key="1">
    <source>
        <dbReference type="SAM" id="SignalP"/>
    </source>
</evidence>
<dbReference type="InterPro" id="IPR050904">
    <property type="entry name" value="Adhesion/Biosynth-related"/>
</dbReference>
<proteinExistence type="predicted"/>